<keyword evidence="6 11" id="KW-0808">Transferase</keyword>
<dbReference type="PANTHER" id="PTHR10314">
    <property type="entry name" value="CYSTATHIONINE BETA-SYNTHASE"/>
    <property type="match status" value="1"/>
</dbReference>
<dbReference type="PROSITE" id="PS00901">
    <property type="entry name" value="CYS_SYNTHASE"/>
    <property type="match status" value="1"/>
</dbReference>
<dbReference type="Pfam" id="PF00291">
    <property type="entry name" value="PALP"/>
    <property type="match status" value="1"/>
</dbReference>
<dbReference type="NCBIfam" id="TIGR01136">
    <property type="entry name" value="cysKM"/>
    <property type="match status" value="1"/>
</dbReference>
<dbReference type="InterPro" id="IPR005856">
    <property type="entry name" value="Cys_synth"/>
</dbReference>
<accession>A0A9D2ARW4</accession>
<dbReference type="InterPro" id="IPR050214">
    <property type="entry name" value="Cys_Synth/Cystath_Beta-Synth"/>
</dbReference>
<evidence type="ECO:0000259" key="12">
    <source>
        <dbReference type="Pfam" id="PF00291"/>
    </source>
</evidence>
<dbReference type="InterPro" id="IPR001216">
    <property type="entry name" value="P-phosphate_BS"/>
</dbReference>
<protein>
    <recommendedName>
        <fullName evidence="4 11">Cysteine synthase</fullName>
        <ecNumber evidence="4 11">2.5.1.47</ecNumber>
    </recommendedName>
</protein>
<dbReference type="FunFam" id="3.40.50.1100:FF:000067">
    <property type="entry name" value="Cysteine synthase"/>
    <property type="match status" value="1"/>
</dbReference>
<dbReference type="GO" id="GO:0006535">
    <property type="term" value="P:cysteine biosynthetic process from serine"/>
    <property type="evidence" value="ECO:0007669"/>
    <property type="project" value="UniProtKB-UniRule"/>
</dbReference>
<dbReference type="InterPro" id="IPR005859">
    <property type="entry name" value="CysK"/>
</dbReference>
<comment type="cofactor">
    <cofactor evidence="1 10 11">
        <name>pyridoxal 5'-phosphate</name>
        <dbReference type="ChEBI" id="CHEBI:597326"/>
    </cofactor>
</comment>
<evidence type="ECO:0000256" key="8">
    <source>
        <dbReference type="ARBA" id="ARBA00023192"/>
    </source>
</evidence>
<evidence type="ECO:0000256" key="5">
    <source>
        <dbReference type="ARBA" id="ARBA00022605"/>
    </source>
</evidence>
<dbReference type="NCBIfam" id="TIGR01139">
    <property type="entry name" value="cysK"/>
    <property type="match status" value="1"/>
</dbReference>
<dbReference type="GO" id="GO:0004124">
    <property type="term" value="F:cysteine synthase activity"/>
    <property type="evidence" value="ECO:0007669"/>
    <property type="project" value="UniProtKB-UniRule"/>
</dbReference>
<evidence type="ECO:0000256" key="11">
    <source>
        <dbReference type="RuleBase" id="RU003985"/>
    </source>
</evidence>
<keyword evidence="7 10" id="KW-0663">Pyridoxal phosphate</keyword>
<keyword evidence="8 11" id="KW-0198">Cysteine biosynthesis</keyword>
<feature type="modified residue" description="N6-(pyridoxal phosphate)lysine" evidence="10">
    <location>
        <position position="45"/>
    </location>
</feature>
<reference evidence="13" key="1">
    <citation type="journal article" date="2021" name="PeerJ">
        <title>Extensive microbial diversity within the chicken gut microbiome revealed by metagenomics and culture.</title>
        <authorList>
            <person name="Gilroy R."/>
            <person name="Ravi A."/>
            <person name="Getino M."/>
            <person name="Pursley I."/>
            <person name="Horton D.L."/>
            <person name="Alikhan N.F."/>
            <person name="Baker D."/>
            <person name="Gharbi K."/>
            <person name="Hall N."/>
            <person name="Watson M."/>
            <person name="Adriaenssens E.M."/>
            <person name="Foster-Nyarko E."/>
            <person name="Jarju S."/>
            <person name="Secka A."/>
            <person name="Antonio M."/>
            <person name="Oren A."/>
            <person name="Chaudhuri R.R."/>
            <person name="La Ragione R."/>
            <person name="Hildebrand F."/>
            <person name="Pallen M.J."/>
        </authorList>
    </citation>
    <scope>NUCLEOTIDE SEQUENCE</scope>
    <source>
        <strain evidence="13">26628</strain>
    </source>
</reference>
<gene>
    <name evidence="13" type="primary">cysK</name>
    <name evidence="13" type="ORF">H9737_03715</name>
</gene>
<keyword evidence="5 11" id="KW-0028">Amino-acid biosynthesis</keyword>
<evidence type="ECO:0000313" key="14">
    <source>
        <dbReference type="Proteomes" id="UP000824249"/>
    </source>
</evidence>
<dbReference type="GO" id="GO:0005737">
    <property type="term" value="C:cytoplasm"/>
    <property type="evidence" value="ECO:0007669"/>
    <property type="project" value="UniProtKB-ARBA"/>
</dbReference>
<comment type="pathway">
    <text evidence="2">Amino-acid biosynthesis; L-cysteine biosynthesis; L-cysteine from L-serine: step 2/2.</text>
</comment>
<evidence type="ECO:0000313" key="13">
    <source>
        <dbReference type="EMBL" id="HIX46781.1"/>
    </source>
</evidence>
<evidence type="ECO:0000256" key="6">
    <source>
        <dbReference type="ARBA" id="ARBA00022679"/>
    </source>
</evidence>
<dbReference type="EC" id="2.5.1.47" evidence="4 11"/>
<dbReference type="EMBL" id="DXFD01000057">
    <property type="protein sequence ID" value="HIX46781.1"/>
    <property type="molecule type" value="Genomic_DNA"/>
</dbReference>
<sequence>MIAKSIAELVGRTPLLELCGYERAHGLGARLLVKLEYLNPTGSVKDRAALFILDEAERAGGLRPGGTVIEPTSGNTGIGLAALCAVRGYRLILTMPDTMSAERRKLLAAFGAELVLTPGREGMAGAIAEANRLHARIEGSVLAGQFVNPANPAAHYATTGPEIWQDAAGKVDFFVAGVGTGGTIGGAVRYLKEKNPALRAVAVEPKNSAVLSGGKAGAHGLQGIGAGFVPAILDTSLLDEVIPVSDEEAFAAAREIARTDGVFAGITAGAAVYAARLVAARAKNAGKSIAVILPDTGMRYLSTDLFGA</sequence>
<dbReference type="Proteomes" id="UP000824249">
    <property type="component" value="Unassembled WGS sequence"/>
</dbReference>
<evidence type="ECO:0000256" key="4">
    <source>
        <dbReference type="ARBA" id="ARBA00012681"/>
    </source>
</evidence>
<comment type="similarity">
    <text evidence="3 11">Belongs to the cysteine synthase/cystathionine beta-synthase family.</text>
</comment>
<evidence type="ECO:0000256" key="7">
    <source>
        <dbReference type="ARBA" id="ARBA00022898"/>
    </source>
</evidence>
<comment type="catalytic activity">
    <reaction evidence="9 11">
        <text>O-acetyl-L-serine + hydrogen sulfide = L-cysteine + acetate</text>
        <dbReference type="Rhea" id="RHEA:14829"/>
        <dbReference type="ChEBI" id="CHEBI:29919"/>
        <dbReference type="ChEBI" id="CHEBI:30089"/>
        <dbReference type="ChEBI" id="CHEBI:35235"/>
        <dbReference type="ChEBI" id="CHEBI:58340"/>
        <dbReference type="EC" id="2.5.1.47"/>
    </reaction>
</comment>
<feature type="domain" description="Tryptophan synthase beta chain-like PALP" evidence="12">
    <location>
        <begin position="7"/>
        <end position="295"/>
    </location>
</feature>
<organism evidence="13 14">
    <name type="scientific">Candidatus Borkfalkia faecigallinarum</name>
    <dbReference type="NCBI Taxonomy" id="2838509"/>
    <lineage>
        <taxon>Bacteria</taxon>
        <taxon>Bacillati</taxon>
        <taxon>Bacillota</taxon>
        <taxon>Clostridia</taxon>
        <taxon>Christensenellales</taxon>
        <taxon>Christensenellaceae</taxon>
        <taxon>Candidatus Borkfalkia</taxon>
    </lineage>
</organism>
<evidence type="ECO:0000256" key="1">
    <source>
        <dbReference type="ARBA" id="ARBA00001933"/>
    </source>
</evidence>
<evidence type="ECO:0000256" key="3">
    <source>
        <dbReference type="ARBA" id="ARBA00007103"/>
    </source>
</evidence>
<reference evidence="13" key="2">
    <citation type="submission" date="2021-04" db="EMBL/GenBank/DDBJ databases">
        <authorList>
            <person name="Gilroy R."/>
        </authorList>
    </citation>
    <scope>NUCLEOTIDE SEQUENCE</scope>
    <source>
        <strain evidence="13">26628</strain>
    </source>
</reference>
<evidence type="ECO:0000256" key="10">
    <source>
        <dbReference type="PIRSR" id="PIRSR605856-51"/>
    </source>
</evidence>
<evidence type="ECO:0000256" key="9">
    <source>
        <dbReference type="ARBA" id="ARBA00047931"/>
    </source>
</evidence>
<evidence type="ECO:0000256" key="2">
    <source>
        <dbReference type="ARBA" id="ARBA00004962"/>
    </source>
</evidence>
<dbReference type="InterPro" id="IPR036052">
    <property type="entry name" value="TrpB-like_PALP_sf"/>
</dbReference>
<dbReference type="InterPro" id="IPR001926">
    <property type="entry name" value="TrpB-like_PALP"/>
</dbReference>
<proteinExistence type="inferred from homology"/>
<dbReference type="AlphaFoldDB" id="A0A9D2ARW4"/>
<dbReference type="CDD" id="cd01561">
    <property type="entry name" value="CBS_like"/>
    <property type="match status" value="1"/>
</dbReference>
<name>A0A9D2ARW4_9FIRM</name>
<dbReference type="Gene3D" id="3.40.50.1100">
    <property type="match status" value="2"/>
</dbReference>
<dbReference type="SUPFAM" id="SSF53686">
    <property type="entry name" value="Tryptophan synthase beta subunit-like PLP-dependent enzymes"/>
    <property type="match status" value="1"/>
</dbReference>
<comment type="caution">
    <text evidence="13">The sequence shown here is derived from an EMBL/GenBank/DDBJ whole genome shotgun (WGS) entry which is preliminary data.</text>
</comment>